<keyword evidence="2" id="KW-1185">Reference proteome</keyword>
<dbReference type="eggNOG" id="arCOG06471">
    <property type="taxonomic scope" value="Archaea"/>
</dbReference>
<dbReference type="PATRIC" id="fig|634498.28.peg.1109"/>
<dbReference type="Gene3D" id="3.40.50.9200">
    <property type="entry name" value="Hypothetical protein MTH538"/>
    <property type="match status" value="1"/>
</dbReference>
<accession>D3E347</accession>
<proteinExistence type="predicted"/>
<dbReference type="EMBL" id="CP001719">
    <property type="protein sequence ID" value="ADC46958.1"/>
    <property type="molecule type" value="Genomic_DNA"/>
</dbReference>
<sequence length="141" mass="16577">MFEEDEKVNKIFNLIITQGIDSENEYKIFTERLYSKPDFLWTESFARDYAPFGEQFFSKVDIIVLLSGLYNDNKELFDTLIKKSEEFDIPLLLVRPYGMEIVPEELEEKVKSVVGWNANCIIDDIKSIIMGDYDFDDDFDI</sequence>
<dbReference type="HOGENOM" id="CLU_140379_1_0_2"/>
<dbReference type="GeneID" id="8770759"/>
<name>D3E347_METRM</name>
<reference evidence="1 2" key="1">
    <citation type="journal article" date="2010" name="PLoS ONE">
        <title>The genome sequence of the rumen methanogen Methanobrevibacter ruminantium reveals new possibilities for controlling ruminant methane emissions.</title>
        <authorList>
            <person name="Leahy S.C."/>
            <person name="Kelly W.J."/>
            <person name="Altermann E."/>
            <person name="Ronimus R.S."/>
            <person name="Yeoman C.J."/>
            <person name="Pacheco D.M."/>
            <person name="Li D."/>
            <person name="Kong Z."/>
            <person name="McTavish S."/>
            <person name="Sang C."/>
            <person name="Lambie S.C."/>
            <person name="Janssen P.H."/>
            <person name="Dey D."/>
            <person name="Attwood G.T."/>
        </authorList>
    </citation>
    <scope>NUCLEOTIDE SEQUENCE [LARGE SCALE GENOMIC DNA]</scope>
    <source>
        <strain evidence="2">ATCC 35063 / DSM 1093 / JCM 13430 / OCM 146 / M1</strain>
    </source>
</reference>
<dbReference type="SUPFAM" id="SSF52206">
    <property type="entry name" value="Hypothetical protein MTH538"/>
    <property type="match status" value="1"/>
</dbReference>
<evidence type="ECO:0000313" key="2">
    <source>
        <dbReference type="Proteomes" id="UP000008680"/>
    </source>
</evidence>
<dbReference type="RefSeq" id="WP_012955908.1">
    <property type="nucleotide sequence ID" value="NC_013790.1"/>
</dbReference>
<dbReference type="InterPro" id="IPR036490">
    <property type="entry name" value="ThsB_TIR-like_sf"/>
</dbReference>
<dbReference type="KEGG" id="mru:mru_1107"/>
<dbReference type="OrthoDB" id="335259at2157"/>
<protein>
    <submittedName>
        <fullName evidence="1">Uncharacterized protein</fullName>
    </submittedName>
</protein>
<dbReference type="Proteomes" id="UP000008680">
    <property type="component" value="Chromosome"/>
</dbReference>
<organism evidence="1 2">
    <name type="scientific">Methanobrevibacter ruminantium (strain ATCC 35063 / DSM 1093 / JCM 13430 / OCM 146 / M1)</name>
    <name type="common">Methanobacterium ruminantium</name>
    <dbReference type="NCBI Taxonomy" id="634498"/>
    <lineage>
        <taxon>Archaea</taxon>
        <taxon>Methanobacteriati</taxon>
        <taxon>Methanobacteriota</taxon>
        <taxon>Methanomada group</taxon>
        <taxon>Methanobacteria</taxon>
        <taxon>Methanobacteriales</taxon>
        <taxon>Methanobacteriaceae</taxon>
        <taxon>Methanobrevibacter</taxon>
    </lineage>
</organism>
<gene>
    <name evidence="1" type="ordered locus">mru_1107</name>
</gene>
<evidence type="ECO:0000313" key="1">
    <source>
        <dbReference type="EMBL" id="ADC46958.1"/>
    </source>
</evidence>
<dbReference type="AlphaFoldDB" id="D3E347"/>